<evidence type="ECO:0000313" key="5">
    <source>
        <dbReference type="Proteomes" id="UP001162483"/>
    </source>
</evidence>
<dbReference type="Pfam" id="PF01108">
    <property type="entry name" value="Tissue_fac"/>
    <property type="match status" value="1"/>
</dbReference>
<evidence type="ECO:0000259" key="2">
    <source>
        <dbReference type="Pfam" id="PF01108"/>
    </source>
</evidence>
<organism evidence="4 5">
    <name type="scientific">Staurois parvus</name>
    <dbReference type="NCBI Taxonomy" id="386267"/>
    <lineage>
        <taxon>Eukaryota</taxon>
        <taxon>Metazoa</taxon>
        <taxon>Chordata</taxon>
        <taxon>Craniata</taxon>
        <taxon>Vertebrata</taxon>
        <taxon>Euteleostomi</taxon>
        <taxon>Amphibia</taxon>
        <taxon>Batrachia</taxon>
        <taxon>Anura</taxon>
        <taxon>Neobatrachia</taxon>
        <taxon>Ranoidea</taxon>
        <taxon>Ranidae</taxon>
        <taxon>Staurois</taxon>
    </lineage>
</organism>
<dbReference type="Gene3D" id="2.60.40.10">
    <property type="entry name" value="Immunoglobulins"/>
    <property type="match status" value="1"/>
</dbReference>
<proteinExistence type="predicted"/>
<feature type="domain" description="Interferon/interleukin receptor" evidence="3">
    <location>
        <begin position="111"/>
        <end position="160"/>
    </location>
</feature>
<dbReference type="InterPro" id="IPR050650">
    <property type="entry name" value="Type-II_Cytokine-TF_Rcpt"/>
</dbReference>
<dbReference type="PANTHER" id="PTHR20859:SF46">
    <property type="entry name" value="INTERFERON GAMMA RECEPTOR 2"/>
    <property type="match status" value="1"/>
</dbReference>
<feature type="signal peptide" evidence="1">
    <location>
        <begin position="1"/>
        <end position="16"/>
    </location>
</feature>
<feature type="domain" description="Fibronectin type-III" evidence="2">
    <location>
        <begin position="3"/>
        <end position="100"/>
    </location>
</feature>
<feature type="non-terminal residue" evidence="4">
    <location>
        <position position="160"/>
    </location>
</feature>
<keyword evidence="5" id="KW-1185">Reference proteome</keyword>
<gene>
    <name evidence="4" type="ORF">SPARVUS_LOCUS13966622</name>
</gene>
<dbReference type="InterPro" id="IPR015373">
    <property type="entry name" value="Interferon/interleukin_rcp_dom"/>
</dbReference>
<dbReference type="EMBL" id="CATNWA010018476">
    <property type="protein sequence ID" value="CAI9607590.1"/>
    <property type="molecule type" value="Genomic_DNA"/>
</dbReference>
<keyword evidence="1" id="KW-0732">Signal</keyword>
<reference evidence="4" key="1">
    <citation type="submission" date="2023-05" db="EMBL/GenBank/DDBJ databases">
        <authorList>
            <person name="Stuckert A."/>
        </authorList>
    </citation>
    <scope>NUCLEOTIDE SEQUENCE</scope>
</reference>
<dbReference type="Pfam" id="PF09294">
    <property type="entry name" value="Interfer-bind"/>
    <property type="match status" value="1"/>
</dbReference>
<accession>A0ABN9GHJ6</accession>
<sequence>MYTILVFLGLAIPGFGKLPKPTNVRMDSVNFKNILRWNPPPGFTENEDVVYTVQYKIDYSKQINYSDVCVTPYLVCDLTYITYTCYARVSAAVGGSQSDWTTIRFDPYNETVIGPPEVLVSSRSGHLDTVMSGPHLESDHKKESIKDKYGELLYRILYWK</sequence>
<dbReference type="Proteomes" id="UP001162483">
    <property type="component" value="Unassembled WGS sequence"/>
</dbReference>
<evidence type="ECO:0000256" key="1">
    <source>
        <dbReference type="SAM" id="SignalP"/>
    </source>
</evidence>
<protein>
    <recommendedName>
        <fullName evidence="6">Fibronectin type-III domain-containing protein</fullName>
    </recommendedName>
</protein>
<dbReference type="InterPro" id="IPR013783">
    <property type="entry name" value="Ig-like_fold"/>
</dbReference>
<name>A0ABN9GHJ6_9NEOB</name>
<dbReference type="SUPFAM" id="SSF49265">
    <property type="entry name" value="Fibronectin type III"/>
    <property type="match status" value="2"/>
</dbReference>
<feature type="chain" id="PRO_5047434948" description="Fibronectin type-III domain-containing protein" evidence="1">
    <location>
        <begin position="17"/>
        <end position="160"/>
    </location>
</feature>
<evidence type="ECO:0000313" key="4">
    <source>
        <dbReference type="EMBL" id="CAI9607590.1"/>
    </source>
</evidence>
<evidence type="ECO:0000259" key="3">
    <source>
        <dbReference type="Pfam" id="PF09294"/>
    </source>
</evidence>
<comment type="caution">
    <text evidence="4">The sequence shown here is derived from an EMBL/GenBank/DDBJ whole genome shotgun (WGS) entry which is preliminary data.</text>
</comment>
<evidence type="ECO:0008006" key="6">
    <source>
        <dbReference type="Google" id="ProtNLM"/>
    </source>
</evidence>
<dbReference type="InterPro" id="IPR003961">
    <property type="entry name" value="FN3_dom"/>
</dbReference>
<dbReference type="InterPro" id="IPR036116">
    <property type="entry name" value="FN3_sf"/>
</dbReference>
<dbReference type="PANTHER" id="PTHR20859">
    <property type="entry name" value="INTERFERON/INTERLEUKIN RECEPTOR"/>
    <property type="match status" value="1"/>
</dbReference>